<dbReference type="EMBL" id="JACCFO010000001">
    <property type="protein sequence ID" value="NYI95563.1"/>
    <property type="molecule type" value="Genomic_DNA"/>
</dbReference>
<dbReference type="PRINTS" id="PR00033">
    <property type="entry name" value="HTHASNC"/>
</dbReference>
<evidence type="ECO:0000259" key="1">
    <source>
        <dbReference type="PROSITE" id="PS50956"/>
    </source>
</evidence>
<evidence type="ECO:0000313" key="2">
    <source>
        <dbReference type="EMBL" id="NYI95563.1"/>
    </source>
</evidence>
<proteinExistence type="predicted"/>
<dbReference type="Pfam" id="PF13404">
    <property type="entry name" value="HTH_AsnC-type"/>
    <property type="match status" value="1"/>
</dbReference>
<keyword evidence="3" id="KW-1185">Reference proteome</keyword>
<protein>
    <submittedName>
        <fullName evidence="2">DNA-binding Lrp family transcriptional regulator</fullName>
    </submittedName>
</protein>
<evidence type="ECO:0000313" key="3">
    <source>
        <dbReference type="Proteomes" id="UP000575985"/>
    </source>
</evidence>
<dbReference type="InterPro" id="IPR000485">
    <property type="entry name" value="AsnC-type_HTH_dom"/>
</dbReference>
<dbReference type="InterPro" id="IPR036388">
    <property type="entry name" value="WH-like_DNA-bd_sf"/>
</dbReference>
<dbReference type="GO" id="GO:0043565">
    <property type="term" value="F:sequence-specific DNA binding"/>
    <property type="evidence" value="ECO:0007669"/>
    <property type="project" value="InterPro"/>
</dbReference>
<dbReference type="SUPFAM" id="SSF46785">
    <property type="entry name" value="Winged helix' DNA-binding domain"/>
    <property type="match status" value="1"/>
</dbReference>
<reference evidence="2 3" key="1">
    <citation type="submission" date="2020-07" db="EMBL/GenBank/DDBJ databases">
        <title>Sequencing the genomes of 1000 actinobacteria strains.</title>
        <authorList>
            <person name="Klenk H.-P."/>
        </authorList>
    </citation>
    <scope>NUCLEOTIDE SEQUENCE [LARGE SCALE GENOMIC DNA]</scope>
    <source>
        <strain evidence="2 3">DSM 45927</strain>
    </source>
</reference>
<feature type="domain" description="HTH asnC-type" evidence="1">
    <location>
        <begin position="6"/>
        <end position="53"/>
    </location>
</feature>
<name>A0A853BJW7_9ACTN</name>
<dbReference type="RefSeq" id="WP_218901895.1">
    <property type="nucleotide sequence ID" value="NZ_JACCFO010000001.1"/>
</dbReference>
<dbReference type="Gene3D" id="1.10.10.10">
    <property type="entry name" value="Winged helix-like DNA-binding domain superfamily/Winged helix DNA-binding domain"/>
    <property type="match status" value="1"/>
</dbReference>
<dbReference type="InterPro" id="IPR036390">
    <property type="entry name" value="WH_DNA-bd_sf"/>
</dbReference>
<organism evidence="2 3">
    <name type="scientific">Streptomonospora nanhaiensis</name>
    <dbReference type="NCBI Taxonomy" id="1323731"/>
    <lineage>
        <taxon>Bacteria</taxon>
        <taxon>Bacillati</taxon>
        <taxon>Actinomycetota</taxon>
        <taxon>Actinomycetes</taxon>
        <taxon>Streptosporangiales</taxon>
        <taxon>Nocardiopsidaceae</taxon>
        <taxon>Streptomonospora</taxon>
    </lineage>
</organism>
<sequence>MSALEPDGVDAAIVRELRADGRLPFETLAGRVGLSAGAVRARVMRLVRGGAVP</sequence>
<gene>
    <name evidence="2" type="ORF">HNR12_001840</name>
</gene>
<comment type="caution">
    <text evidence="2">The sequence shown here is derived from an EMBL/GenBank/DDBJ whole genome shotgun (WGS) entry which is preliminary data.</text>
</comment>
<dbReference type="AlphaFoldDB" id="A0A853BJW7"/>
<accession>A0A853BJW7</accession>
<keyword evidence="2" id="KW-0238">DNA-binding</keyword>
<dbReference type="Proteomes" id="UP000575985">
    <property type="component" value="Unassembled WGS sequence"/>
</dbReference>
<dbReference type="PROSITE" id="PS50956">
    <property type="entry name" value="HTH_ASNC_2"/>
    <property type="match status" value="1"/>
</dbReference>